<sequence>MKRYILWSILCNILFILFEITYQNDTHIFSKHDESSFPSSEENSPNSNVRNLNRVNNTSFSDIYNIYNNSENNINFNNTNRRKPFRNASFIKLKKERQGISNTDITYENLNEETNNTLTKYNNNEKRIKEHSNNNIQSFIYKKDIVWENRSILDYMDIINDSDDKIFSIKTYLRELQACKEAILYITFYNLANKEIYEPVKSKIDNFYKFMEKNEDTCLAGTKNRFNFLIYSLENAAKFNYDKLQYENHLNEYKSIKDKFYRCIDDKNRDIKNKITEIKEAVEYVLRESITNDPKYQMERYQININLYITNLKEISPISNNATIKKADDLIKASERTVEAAKKELGEDNNIYSIQFVQDELRDIVKRYTFHFRQIDHGKKEMDKIVKEAAEKNLKKEEYAGKVMEYTNMFSYYKYSNGVINTLNSLFNKYEKTLNNLYNNLYIALENKIESILKFNNFEKKYKPIVAETDKLMKYASGILKTYHKRIIVTNGTQSIKIIRAQILYNNVMSSLEVHNKELEASLKAMKDAHNSINSEKSDLDNIKKSLSKKNIIDKTEGLLKSIEKIKNKENGLKEKYKIIDQKYSDVPNLRTKIIKCIVYIHNYNNAEKKVDKEIALRNGIRRDMINFLEFIEKHANYIKHIINTNNIITKTVADIDAINKHKLIDLSEYMSRKVEIHNKVKSELNKVFKDTLNKLNTELQRVLEYKATVNEYKDINEEKRILDDTKDKYNKINKIKTENITNIIEILETAMADLLLINDDVIGKCLYHLNTVLSNSSDEFDKFLLKLKHSMDEYEDEIDDMKIYKNIVVKVEHEYFYSLYDDDTYSLPIKDTKMQMLQYDNIMARVKDKVRHNIGLVSDYMKTIANKVKLQKDLENKLKNNTRTKKEQNVSFLQVTTPRYDDKSVKDYEEQFSKNNQLVIEMKNDILSFTVLIDTLKCLNTSIYGSNMNIKLIDEYQILKEELKTKLTTHRYIVDGDNVLDSETKNNYIQNIDTNLQKVDKLNRDADKWKQIKDEAQKLLDEYSNVKTDLHKQVNVDIKSVQEKKDKWKDVRAKIDNMYVDYIALNKSTDEMIEKQFNEILDKYNNIIQDKSKIINEKVNMYLKRSDEIIDKLKNVNPKLEVEKYENPEYKSNVESLKNKVVELDKKIKDNKIPIGKIMAASKEYSERGNVEKDGKNKSFSHKKTVLTDIANKLKKIEDDVNKPYGYESIIKVINDVELEYEQIFIDYIHEQTKIEHKLSKDLVNKLRLFSIKIEDPDIEGVILEDKSYNRDYSYYQAYYNKIINTYKEIKDLSTKSYELKHKSYYAGVSLDNINSNKQELESNLKKIIEHKKFLTDALEDLNKLKTYLDRDNVNDIPNKVKEDAQKAIEYIGNAKKESENSTVIINNIDETITKWKNLQKSGYEQLKDEEIDNYTKLLYKDKQNLIKEKGEIDLHVVNFIDYKDKALMHLNMAKNGKSSLDILIKNNIIKDKNKIDLTTIEKYLTEGTNIPNVAIGYEETIKKNKEAFTEKETEMKTLLSESFNLLKTIKYENIKKSAKMTIDKIEVLYSNIKEQIEASKKKLNKLKDIPKIEKKVDTLINQKSSIAYISAQMNFGRVDNNFTSLNNLKNQVDKILSHATISMNDMLAINKKDITYDWLNINNEIDVKLEKLRNEILNHKKNMEDEKRKLDKIDSDTEKIEKDLNKNKRNYEVAILEEIIKQANEKKRYIESTKDSISSLEKSIKSNIVNDNNYIQEYDKEAKKNMENYRKVLNEKTEKFNAIYGSIDESVQNGLKEDENYEQIKSLREKAQTELLNLNQKAENIRKYLRHIKTEVGIILINFITNNIDKKLTTCSKQHSKFKDGYDFIKDISEKIKLIQDKNDSLKNLNNAEERYNELKHLTDCSNLHEIKNMFKDILTSANNSEIKLLNDNRSDVTENLTLENLSQIHDNVQFNVEYEMKEELENQEKLEAESNIKQKIERAYSSSVQILKYLDEIKKKKRECETLTNECKEINEKIKKINEIKANIQKVEDQRNSIPEIIEKLQKKMNELDTIKCDTQKYEDILEENDKKRLMEEHNKYTAKKEEKENKNVINGLNSNFNDYMNDLKTLNMKLTISAEHPLSNINIDESNATLSGIIKNVDVIKSKLETHNSSLDDLLESGNACEKSLYDGLSNSLNIKSSSDLYAIKEKEQNSKDSLQYMNENFNYVNSDINIFNKYEYKPNIETYAENNKSENETNMNNISSKVKEAEVLVEKIKNGIIKIEERTDIKSLQNSAHTLKENYNSMKQKIDDININFKKIHLSKIKDIDNSSKKYNKITEVFNQMIKAQKEQMLKIKDELNDIKQGIENKAEELAEVDKILTLESVQNFNKIYGEIMNSIQKVYLLEDKNNLENKKMKGYLDYISNVIGRTKNFSKNLNLYVEDKNILKINDKINKDLNNNLIESKESVQHTQNELEKLKKLINENQDLLYNNINTKKILGDIWKKINTIKSGFSKNLPNKQKLFDIENDLSNIKKILSEIKQVSKTEEYYTEISEKVNEHIKKQKNDTYIEQITQLIGEIKKNNKETEIDLLKIESDYNNVKENINNMNVIFKNMKISTDDEVYKSAEKCMNESSTINKDLSNRITKLKYIKKFNEEKIKKLEEEKDKYESELKRKKAEAEMEKARQEINDRLEQKLTNKIDDDLKKEKVKWDKNKEENLRQTLQTKLKEQLEKELTHGIKEELEKEKLRIIEDKEEELKIKLKDELKKRLEEKIEEKINTLLVELKNEWERREKEMQETIKYINTKLESEISNHVIEAINKEKKVSLLKDDEKTIRKALEDKLGKKLNDELIKRVDEEFTHEQKKIIKEKEEESRNILKGNLKKKVDEKLKNKLDELLKKITEEREQINDIIHSLKNEIPNIIRDKLNEKEEKVLKYIEEEPANKIEETLGNEQKEKLKNDSIDTLKEKIKSELNIKQKGYMSENKDEWKERVYEELKEHLESELTIQINEIITKKNEEAQKIKSIKKTLSVDIPNIIDDVLKEKKEQVIKDIDELKSKIENVFEKNERDKLKSKAEEMLKKKIEQQLTNIMEGYLNQNKNIWETKLFNDFKGTLEGELTKKIQEIIKNKDYELQKIGTIRNTLKEEVPKIINGEINTKKHDILQNIDEELKNKTDKLLHVEKESLRYKIEQLLENDVKNKLVRKIKDALNKEQNEYAQENNMTWEKKLETDYSVQLKDELKKKVEEIINKKDEEKQKVEKIKKELKEELATIIKEHLDNKNKEVLGLMDKDLENKEESLKEDEKEKLRRKVEIALENKEKEKLKNKIIEKFKPEEEGYIKENKEKWIKLLEDDLNVHLRKELIKQTDELISKKEEEKRKIKEIKNKLNDEIPETVKDELLVNKNQILNHIDEVIQNKSNVTLNNSEKKQLQDSIKKILENNIETNFKNKIECELNKVKNGYVNEFKDEWKNKLDKELNKDLKDVLIKEIDEIIAKKEKEKDIIEEIKKILETEKTNIIKKKVKENKEKILKIAENNLRDSIETKLKNEIEQILKEKIDIELSKRENVYIKENMNKWESVLEKYFEEKIKNELKEQINDILMKYNQEKEIINKIRNELEIEKISIVKNKLDDQKRRETLLILEEKLRDKTEKKMRNNINRDLIKKEIENGMLHQLQKILLLKVKEKLDKEKHEYIKENYSKWKETLDAEFKKELKDHLEKKINELLIIKEDELKRIEKIREHLKGEIPKLVDIKLKNEKIENLRNKKEHLKNNLQTELEKLIEKQLNIEPEKIIDENRNRWENELVKEFNEQLEHVLEEKINDMLTKNQNELQEINKIREHLKKEMHKLIKNESEKEDIDKLNDRETYLRNNIENILIRKIEEDITKENHHIMNKNKEEWKSRLKSEFKEKLNVELKNHIDDLSEKRRKELKKIEEIEEKLKIEMPKIISEKIKVSYEDILRNKEESEEVVHTKVEKFRDEINKNLISQIGDELKKLIEHELRISSEVIMEGNMDNWKTKLDADIKKKLDEDMKKRIDNLKKKKEDELKTIKEIRDLLEEQIKVVMDKQLNVNYEKVLKDYEENEDILKSNVQKLNDLINSSLKENMEKDLETLIIEQLSIKQKDIVEEIKEEWNQKLKTEFNQKLHELLKRSMEELSLLKEKELKRIKEIQKELNESIPKRIEEELISRNDDMLKDRKGLENKLETDLTKELNKLIKVNNDIILVNKQVWEEKLQKKFKENLKYQINKKEKEIEKIKEIKEQLNKEIPKMIKSELENENYETLKNKEDSLKKKLELNLITNIDKLVNDKDNIIEENIKVWRKKLEEEFKPKLNKKFLEKENELQSIKEIKEQLNIRIPDMVETTLKEKSIDMLKDGQLEKILENDLINIIHSLVEEKNNIIHENKGEWKEKLEKEFKEKLNDRFKQKQNEIQRIKEIQDVLIEKIPHIIEKEFINETYVSFKAKESTLKNKLETDLITNISNLIHEKNNIIQENVSTWKENLEKQFMLILNNRFIEKEKELQKIKEITDELNELIPQMIETELKEKNADMLKDTNLKNTMEDTLIKKVDTLIGESNIIINENKEQWKKLLKEEFKPKLHSEFDKKEKELQSINEIKQKLNNDIQTIIEEELKDKDEETLRVKEQEHKYNIEASLKKTIDGLTNENNNIIDRNKKTWKTKLEEEYIDLLREKFRERLKQILMTLKEKREKEEEIKRQKAEEERKQQELKLKQEKELERKKIELAEREQHIKSKLESDMVKIIKDELTKEKDEIIKNKDIKLRHSLEQKWLKHLQNILSLKIDSLLNKNDEVIKDNETQLKTNILNSLKNQLYLNLNRELNEIIKEYEESQKKILHSKQRVNDSLEQKTDRLVDIKPTHHGDIYTNKPSDNEAEMLITSKEKKDETESTQRSGTDNTNSSESTTGDNTHDRKFSRSKNLSVSVYTAGSIALCVFLFSSIVLLLIKTNNGDNKSNEINEAFEPNDDFLFKEKDEIIEITFNDNDSTI</sequence>
<feature type="compositionally biased region" description="Polar residues" evidence="2">
    <location>
        <begin position="4875"/>
        <end position="4892"/>
    </location>
</feature>
<feature type="region of interest" description="Disordered" evidence="2">
    <location>
        <begin position="32"/>
        <end position="52"/>
    </location>
</feature>
<feature type="coiled-coil region" evidence="1">
    <location>
        <begin position="509"/>
        <end position="536"/>
    </location>
</feature>
<feature type="coiled-coil region" evidence="1">
    <location>
        <begin position="2231"/>
        <end position="2281"/>
    </location>
</feature>
<feature type="coiled-coil region" evidence="1">
    <location>
        <begin position="3131"/>
        <end position="3292"/>
    </location>
</feature>
<feature type="coiled-coil region" evidence="1">
    <location>
        <begin position="4110"/>
        <end position="4171"/>
    </location>
</feature>
<feature type="coiled-coil region" evidence="1">
    <location>
        <begin position="1544"/>
        <end position="1571"/>
    </location>
</feature>
<evidence type="ECO:0000256" key="3">
    <source>
        <dbReference type="SAM" id="Phobius"/>
    </source>
</evidence>
<feature type="coiled-coil region" evidence="1">
    <location>
        <begin position="1973"/>
        <end position="2017"/>
    </location>
</feature>
<feature type="coiled-coil region" evidence="1">
    <location>
        <begin position="1644"/>
        <end position="1685"/>
    </location>
</feature>
<dbReference type="PANTHER" id="PTHR23159:SF31">
    <property type="entry name" value="CENTROSOME-ASSOCIATED PROTEIN CEP250 ISOFORM X1"/>
    <property type="match status" value="1"/>
</dbReference>
<feature type="coiled-coil region" evidence="1">
    <location>
        <begin position="3792"/>
        <end position="3819"/>
    </location>
</feature>
<evidence type="ECO:0000313" key="6">
    <source>
        <dbReference type="Proteomes" id="UP000240500"/>
    </source>
</evidence>
<feature type="coiled-coil region" evidence="1">
    <location>
        <begin position="3454"/>
        <end position="3511"/>
    </location>
</feature>
<feature type="coiled-coil region" evidence="1">
    <location>
        <begin position="4377"/>
        <end position="4405"/>
    </location>
</feature>
<proteinExistence type="predicted"/>
<dbReference type="Proteomes" id="UP000240500">
    <property type="component" value="Chromosome 13"/>
</dbReference>
<feature type="coiled-coil region" evidence="1">
    <location>
        <begin position="3327"/>
        <end position="3358"/>
    </location>
</feature>
<feature type="coiled-coil region" evidence="1">
    <location>
        <begin position="3006"/>
        <end position="3049"/>
    </location>
</feature>
<feature type="coiled-coil region" evidence="1">
    <location>
        <begin position="3993"/>
        <end position="4065"/>
    </location>
</feature>
<feature type="coiled-coil region" evidence="1">
    <location>
        <begin position="2611"/>
        <end position="2747"/>
    </location>
</feature>
<reference evidence="5 6" key="1">
    <citation type="submission" date="2016-09" db="EMBL/GenBank/DDBJ databases">
        <authorList>
            <consortium name="Pathogen Informatics"/>
        </authorList>
    </citation>
    <scope>NUCLEOTIDE SEQUENCE [LARGE SCALE GENOMIC DNA]</scope>
</reference>
<dbReference type="VEuPathDB" id="PlasmoDB:PRCDC_1334400"/>
<name>A0A2P9DLT5_PLARE</name>
<evidence type="ECO:0000313" key="5">
    <source>
        <dbReference type="EMBL" id="SOV81989.1"/>
    </source>
</evidence>
<feature type="chain" id="PRO_5015164737" evidence="4">
    <location>
        <begin position="24"/>
        <end position="4972"/>
    </location>
</feature>
<dbReference type="PANTHER" id="PTHR23159">
    <property type="entry name" value="CENTROSOMAL PROTEIN 2"/>
    <property type="match status" value="1"/>
</dbReference>
<feature type="coiled-coil region" evidence="1">
    <location>
        <begin position="4207"/>
        <end position="4261"/>
    </location>
</feature>
<dbReference type="OrthoDB" id="386780at2759"/>
<feature type="coiled-coil region" evidence="1">
    <location>
        <begin position="1737"/>
        <end position="1810"/>
    </location>
</feature>
<keyword evidence="3" id="KW-0472">Membrane</keyword>
<feature type="coiled-coil region" evidence="1">
    <location>
        <begin position="3557"/>
        <end position="3588"/>
    </location>
</feature>
<dbReference type="VEuPathDB" id="PlasmoDB:PRG01_1337900"/>
<gene>
    <name evidence="5" type="ORF">PRG01_1337900</name>
</gene>
<dbReference type="EMBL" id="LT969576">
    <property type="protein sequence ID" value="SOV81989.1"/>
    <property type="molecule type" value="Genomic_DNA"/>
</dbReference>
<feature type="coiled-coil region" evidence="1">
    <location>
        <begin position="2536"/>
        <end position="2570"/>
    </location>
</feature>
<feature type="coiled-coil region" evidence="1">
    <location>
        <begin position="1312"/>
        <end position="1339"/>
    </location>
</feature>
<accession>A0A2P9DLT5</accession>
<keyword evidence="3" id="KW-0812">Transmembrane</keyword>
<feature type="coiled-coil region" evidence="1">
    <location>
        <begin position="3678"/>
        <end position="3754"/>
    </location>
</feature>
<keyword evidence="4" id="KW-0732">Signal</keyword>
<feature type="coiled-coil region" evidence="1">
    <location>
        <begin position="2420"/>
        <end position="2454"/>
    </location>
</feature>
<evidence type="ECO:0000256" key="2">
    <source>
        <dbReference type="SAM" id="MobiDB-lite"/>
    </source>
</evidence>
<feature type="coiled-coil region" evidence="1">
    <location>
        <begin position="2854"/>
        <end position="2885"/>
    </location>
</feature>
<keyword evidence="1" id="KW-0175">Coiled coil</keyword>
<keyword evidence="3" id="KW-1133">Transmembrane helix</keyword>
<feature type="coiled-coil region" evidence="1">
    <location>
        <begin position="4657"/>
        <end position="4716"/>
    </location>
</feature>
<protein>
    <submittedName>
        <fullName evidence="5">Reticulocyte binding protein 2 homologue a, putative</fullName>
    </submittedName>
</protein>
<organism evidence="5 6">
    <name type="scientific">Plasmodium reichenowi</name>
    <dbReference type="NCBI Taxonomy" id="5854"/>
    <lineage>
        <taxon>Eukaryota</taxon>
        <taxon>Sar</taxon>
        <taxon>Alveolata</taxon>
        <taxon>Apicomplexa</taxon>
        <taxon>Aconoidasida</taxon>
        <taxon>Haemosporida</taxon>
        <taxon>Plasmodiidae</taxon>
        <taxon>Plasmodium</taxon>
        <taxon>Plasmodium (Laverania)</taxon>
    </lineage>
</organism>
<feature type="signal peptide" evidence="4">
    <location>
        <begin position="1"/>
        <end position="23"/>
    </location>
</feature>
<feature type="coiled-coil region" evidence="1">
    <location>
        <begin position="4570"/>
        <end position="4615"/>
    </location>
</feature>
<evidence type="ECO:0000256" key="1">
    <source>
        <dbReference type="SAM" id="Coils"/>
    </source>
</evidence>
<feature type="coiled-coil region" evidence="1">
    <location>
        <begin position="2311"/>
        <end position="2342"/>
    </location>
</feature>
<feature type="transmembrane region" description="Helical" evidence="3">
    <location>
        <begin position="4907"/>
        <end position="4930"/>
    </location>
</feature>
<feature type="coiled-coil region" evidence="1">
    <location>
        <begin position="1851"/>
        <end position="1884"/>
    </location>
</feature>
<feature type="region of interest" description="Disordered" evidence="2">
    <location>
        <begin position="4866"/>
        <end position="4898"/>
    </location>
</feature>
<feature type="coiled-coil region" evidence="1">
    <location>
        <begin position="1000"/>
        <end position="1034"/>
    </location>
</feature>
<feature type="compositionally biased region" description="Low complexity" evidence="2">
    <location>
        <begin position="36"/>
        <end position="52"/>
    </location>
</feature>
<feature type="coiled-coil region" evidence="1">
    <location>
        <begin position="3876"/>
        <end position="3907"/>
    </location>
</feature>
<evidence type="ECO:0000256" key="4">
    <source>
        <dbReference type="SAM" id="SignalP"/>
    </source>
</evidence>